<accession>A0A1B6H6R7</accession>
<dbReference type="AlphaFoldDB" id="A0A1B6H6R7"/>
<reference evidence="1" key="1">
    <citation type="submission" date="2015-11" db="EMBL/GenBank/DDBJ databases">
        <title>De novo transcriptome assembly of four potential Pierce s Disease insect vectors from Arizona vineyards.</title>
        <authorList>
            <person name="Tassone E.E."/>
        </authorList>
    </citation>
    <scope>NUCLEOTIDE SEQUENCE</scope>
</reference>
<name>A0A1B6H6R7_9HEMI</name>
<evidence type="ECO:0000313" key="1">
    <source>
        <dbReference type="EMBL" id="JAS70359.1"/>
    </source>
</evidence>
<dbReference type="EMBL" id="GECU01037347">
    <property type="protein sequence ID" value="JAS70359.1"/>
    <property type="molecule type" value="Transcribed_RNA"/>
</dbReference>
<gene>
    <name evidence="1" type="ORF">g.59097</name>
</gene>
<feature type="non-terminal residue" evidence="1">
    <location>
        <position position="107"/>
    </location>
</feature>
<organism evidence="1">
    <name type="scientific">Homalodisca liturata</name>
    <dbReference type="NCBI Taxonomy" id="320908"/>
    <lineage>
        <taxon>Eukaryota</taxon>
        <taxon>Metazoa</taxon>
        <taxon>Ecdysozoa</taxon>
        <taxon>Arthropoda</taxon>
        <taxon>Hexapoda</taxon>
        <taxon>Insecta</taxon>
        <taxon>Pterygota</taxon>
        <taxon>Neoptera</taxon>
        <taxon>Paraneoptera</taxon>
        <taxon>Hemiptera</taxon>
        <taxon>Auchenorrhyncha</taxon>
        <taxon>Membracoidea</taxon>
        <taxon>Cicadellidae</taxon>
        <taxon>Cicadellinae</taxon>
        <taxon>Proconiini</taxon>
        <taxon>Homalodisca</taxon>
    </lineage>
</organism>
<sequence length="107" mass="12813">SYLLEHYRKTGQKEQAVRLLFSMRRPSKNTRIAREIINTYIYFKDYEGALDYIKHYERTNDALLPIECLIRVHLLFRSRDNEEHIFQLVSRGLSSVYTETLAILVFL</sequence>
<proteinExistence type="predicted"/>
<feature type="non-terminal residue" evidence="1">
    <location>
        <position position="1"/>
    </location>
</feature>
<protein>
    <submittedName>
        <fullName evidence="1">Uncharacterized protein</fullName>
    </submittedName>
</protein>